<organism evidence="1 2">
    <name type="scientific">Rhizophagus irregularis</name>
    <dbReference type="NCBI Taxonomy" id="588596"/>
    <lineage>
        <taxon>Eukaryota</taxon>
        <taxon>Fungi</taxon>
        <taxon>Fungi incertae sedis</taxon>
        <taxon>Mucoromycota</taxon>
        <taxon>Glomeromycotina</taxon>
        <taxon>Glomeromycetes</taxon>
        <taxon>Glomerales</taxon>
        <taxon>Glomeraceae</taxon>
        <taxon>Rhizophagus</taxon>
    </lineage>
</organism>
<sequence>MIDCLLLLAFHSNKSYDFHIPNNIDDFDKLNIRKNSSSKISSFFKVNSKKFLKIFKRNSKNDVQEIMQEQIKKYHANIDGEEEIYNNPNFHSEEQDEFELPENIDEN</sequence>
<comment type="caution">
    <text evidence="1">The sequence shown here is derived from an EMBL/GenBank/DDBJ whole genome shotgun (WGS) entry which is preliminary data.</text>
</comment>
<reference evidence="1 2" key="2">
    <citation type="submission" date="2017-10" db="EMBL/GenBank/DDBJ databases">
        <title>Extensive intraspecific genome diversity in a model arbuscular mycorrhizal fungus.</title>
        <authorList>
            <person name="Chen E.C.H."/>
            <person name="Morin E."/>
            <person name="Baudet D."/>
            <person name="Noel J."/>
            <person name="Ndikumana S."/>
            <person name="Charron P."/>
            <person name="St-Onge C."/>
            <person name="Giorgi J."/>
            <person name="Grigoriev I.V."/>
            <person name="Roux C."/>
            <person name="Martin F.M."/>
            <person name="Corradi N."/>
        </authorList>
    </citation>
    <scope>NUCLEOTIDE SEQUENCE [LARGE SCALE GENOMIC DNA]</scope>
    <source>
        <strain evidence="1 2">C2</strain>
    </source>
</reference>
<dbReference type="AlphaFoldDB" id="A0A2N1MIE6"/>
<proteinExistence type="predicted"/>
<dbReference type="EMBL" id="LLXL01002229">
    <property type="protein sequence ID" value="PKK61410.1"/>
    <property type="molecule type" value="Genomic_DNA"/>
</dbReference>
<name>A0A2N1MIE6_9GLOM</name>
<gene>
    <name evidence="1" type="ORF">RhiirC2_718439</name>
</gene>
<reference evidence="1 2" key="1">
    <citation type="submission" date="2016-04" db="EMBL/GenBank/DDBJ databases">
        <title>Genome analyses suggest a sexual origin of heterokaryosis in a supposedly ancient asexual fungus.</title>
        <authorList>
            <person name="Ropars J."/>
            <person name="Sedzielewska K."/>
            <person name="Noel J."/>
            <person name="Charron P."/>
            <person name="Farinelli L."/>
            <person name="Marton T."/>
            <person name="Kruger M."/>
            <person name="Pelin A."/>
            <person name="Brachmann A."/>
            <person name="Corradi N."/>
        </authorList>
    </citation>
    <scope>NUCLEOTIDE SEQUENCE [LARGE SCALE GENOMIC DNA]</scope>
    <source>
        <strain evidence="1 2">C2</strain>
    </source>
</reference>
<dbReference type="VEuPathDB" id="FungiDB:RhiirA1_478851"/>
<dbReference type="VEuPathDB" id="FungiDB:RhiirFUN_021844"/>
<accession>A0A2N1MIE6</accession>
<protein>
    <submittedName>
        <fullName evidence="1">Uncharacterized protein</fullName>
    </submittedName>
</protein>
<evidence type="ECO:0000313" key="1">
    <source>
        <dbReference type="EMBL" id="PKK61410.1"/>
    </source>
</evidence>
<dbReference type="Proteomes" id="UP000233469">
    <property type="component" value="Unassembled WGS sequence"/>
</dbReference>
<evidence type="ECO:0000313" key="2">
    <source>
        <dbReference type="Proteomes" id="UP000233469"/>
    </source>
</evidence>